<name>A0ABR4HTJ8_9EURO</name>
<evidence type="ECO:0000313" key="2">
    <source>
        <dbReference type="EMBL" id="KAL2818067.1"/>
    </source>
</evidence>
<reference evidence="2 3" key="1">
    <citation type="submission" date="2024-07" db="EMBL/GenBank/DDBJ databases">
        <title>Section-level genome sequencing and comparative genomics of Aspergillus sections Usti and Cavernicolus.</title>
        <authorList>
            <consortium name="Lawrence Berkeley National Laboratory"/>
            <person name="Nybo J.L."/>
            <person name="Vesth T.C."/>
            <person name="Theobald S."/>
            <person name="Frisvad J.C."/>
            <person name="Larsen T.O."/>
            <person name="Kjaerboelling I."/>
            <person name="Rothschild-Mancinelli K."/>
            <person name="Lyhne E.K."/>
            <person name="Kogle M.E."/>
            <person name="Barry K."/>
            <person name="Clum A."/>
            <person name="Na H."/>
            <person name="Ledsgaard L."/>
            <person name="Lin J."/>
            <person name="Lipzen A."/>
            <person name="Kuo A."/>
            <person name="Riley R."/>
            <person name="Mondo S."/>
            <person name="Labutti K."/>
            <person name="Haridas S."/>
            <person name="Pangalinan J."/>
            <person name="Salamov A.A."/>
            <person name="Simmons B.A."/>
            <person name="Magnuson J.K."/>
            <person name="Chen J."/>
            <person name="Drula E."/>
            <person name="Henrissat B."/>
            <person name="Wiebenga A."/>
            <person name="Lubbers R.J."/>
            <person name="Gomes A.C."/>
            <person name="Makela M.R."/>
            <person name="Stajich J."/>
            <person name="Grigoriev I.V."/>
            <person name="Mortensen U.H."/>
            <person name="De Vries R.P."/>
            <person name="Baker S.E."/>
            <person name="Andersen M.R."/>
        </authorList>
    </citation>
    <scope>NUCLEOTIDE SEQUENCE [LARGE SCALE GENOMIC DNA]</scope>
    <source>
        <strain evidence="2 3">CBS 588.65</strain>
    </source>
</reference>
<keyword evidence="1" id="KW-1133">Transmembrane helix</keyword>
<dbReference type="Proteomes" id="UP001610334">
    <property type="component" value="Unassembled WGS sequence"/>
</dbReference>
<accession>A0ABR4HTJ8</accession>
<keyword evidence="3" id="KW-1185">Reference proteome</keyword>
<evidence type="ECO:0000313" key="3">
    <source>
        <dbReference type="Proteomes" id="UP001610334"/>
    </source>
</evidence>
<dbReference type="EMBL" id="JBFXLT010000015">
    <property type="protein sequence ID" value="KAL2818067.1"/>
    <property type="molecule type" value="Genomic_DNA"/>
</dbReference>
<protein>
    <submittedName>
        <fullName evidence="2">Uncharacterized protein</fullName>
    </submittedName>
</protein>
<evidence type="ECO:0000256" key="1">
    <source>
        <dbReference type="SAM" id="Phobius"/>
    </source>
</evidence>
<gene>
    <name evidence="2" type="ORF">BJX63DRAFT_83124</name>
</gene>
<comment type="caution">
    <text evidence="2">The sequence shown here is derived from an EMBL/GenBank/DDBJ whole genome shotgun (WGS) entry which is preliminary data.</text>
</comment>
<feature type="transmembrane region" description="Helical" evidence="1">
    <location>
        <begin position="63"/>
        <end position="81"/>
    </location>
</feature>
<sequence>MVLLKDKAADFMLPRSGCPILRPLSAHIPQVQPSWLSASSDPSPRLHLTIITPRYRFPSHVPFIFLWIFLLCIPLACRLCTPRLFYHFQDLHVLLALKPYHSERPWATSFNLAEPAHGGHGHMSLFILYTKPYVAYRGGSST</sequence>
<proteinExistence type="predicted"/>
<keyword evidence="1" id="KW-0472">Membrane</keyword>
<keyword evidence="1" id="KW-0812">Transmembrane</keyword>
<organism evidence="2 3">
    <name type="scientific">Aspergillus granulosus</name>
    <dbReference type="NCBI Taxonomy" id="176169"/>
    <lineage>
        <taxon>Eukaryota</taxon>
        <taxon>Fungi</taxon>
        <taxon>Dikarya</taxon>
        <taxon>Ascomycota</taxon>
        <taxon>Pezizomycotina</taxon>
        <taxon>Eurotiomycetes</taxon>
        <taxon>Eurotiomycetidae</taxon>
        <taxon>Eurotiales</taxon>
        <taxon>Aspergillaceae</taxon>
        <taxon>Aspergillus</taxon>
        <taxon>Aspergillus subgen. Nidulantes</taxon>
    </lineage>
</organism>